<dbReference type="InterPro" id="IPR008775">
    <property type="entry name" value="Phytyl_CoA_dOase-like"/>
</dbReference>
<evidence type="ECO:0008006" key="3">
    <source>
        <dbReference type="Google" id="ProtNLM"/>
    </source>
</evidence>
<sequence length="325" mass="37358">MTLLTDQQIQSFLINGFISIETKLDKSFHDKIYEDVSKVISKEGNPGNNIYPRVKDLLKVYEDDNIKGAITSILGGDYIMQPHRFTHITKPGTKDQLWHKDSYFGFKKELRYNQPWNVMAMYYPQDTTQHMGPTAIKPKTQYGMIDPKRCPKEIHNQHSKSSPSDIFFNCKAGSVLIIHYDLVHRGTQYAAGTGPQRLMFKFQFTRTKAPIGPTWNHNQEQRDWDAKDAKELQPVVKCMWDWMLGETPINNKDAPMKKLKAILNNSKFEEERLGAAYQFACSGDINCLLDIIQSKNNVEHKQGACSCFSQHVPLIQIVLFKLLTP</sequence>
<keyword evidence="2" id="KW-1185">Reference proteome</keyword>
<protein>
    <recommendedName>
        <fullName evidence="3">Phytanoyl-CoA dioxygenase</fullName>
    </recommendedName>
</protein>
<dbReference type="AlphaFoldDB" id="A0AAW2Z175"/>
<dbReference type="EMBL" id="JAOPGA020000925">
    <property type="protein sequence ID" value="KAL0483028.1"/>
    <property type="molecule type" value="Genomic_DNA"/>
</dbReference>
<evidence type="ECO:0000313" key="2">
    <source>
        <dbReference type="Proteomes" id="UP001431209"/>
    </source>
</evidence>
<comment type="caution">
    <text evidence="1">The sequence shown here is derived from an EMBL/GenBank/DDBJ whole genome shotgun (WGS) entry which is preliminary data.</text>
</comment>
<dbReference type="Pfam" id="PF05721">
    <property type="entry name" value="PhyH"/>
    <property type="match status" value="1"/>
</dbReference>
<reference evidence="1 2" key="1">
    <citation type="submission" date="2024-03" db="EMBL/GenBank/DDBJ databases">
        <title>The Acrasis kona genome and developmental transcriptomes reveal deep origins of eukaryotic multicellular pathways.</title>
        <authorList>
            <person name="Sheikh S."/>
            <person name="Fu C.-J."/>
            <person name="Brown M.W."/>
            <person name="Baldauf S.L."/>
        </authorList>
    </citation>
    <scope>NUCLEOTIDE SEQUENCE [LARGE SCALE GENOMIC DNA]</scope>
    <source>
        <strain evidence="1 2">ATCC MYA-3509</strain>
    </source>
</reference>
<dbReference type="SUPFAM" id="SSF51197">
    <property type="entry name" value="Clavaminate synthase-like"/>
    <property type="match status" value="1"/>
</dbReference>
<name>A0AAW2Z175_9EUKA</name>
<dbReference type="Proteomes" id="UP001431209">
    <property type="component" value="Unassembled WGS sequence"/>
</dbReference>
<proteinExistence type="predicted"/>
<gene>
    <name evidence="1" type="ORF">AKO1_014949</name>
</gene>
<dbReference type="Gene3D" id="2.60.120.620">
    <property type="entry name" value="q2cbj1_9rhob like domain"/>
    <property type="match status" value="1"/>
</dbReference>
<evidence type="ECO:0000313" key="1">
    <source>
        <dbReference type="EMBL" id="KAL0483028.1"/>
    </source>
</evidence>
<organism evidence="1 2">
    <name type="scientific">Acrasis kona</name>
    <dbReference type="NCBI Taxonomy" id="1008807"/>
    <lineage>
        <taxon>Eukaryota</taxon>
        <taxon>Discoba</taxon>
        <taxon>Heterolobosea</taxon>
        <taxon>Tetramitia</taxon>
        <taxon>Eutetramitia</taxon>
        <taxon>Acrasidae</taxon>
        <taxon>Acrasis</taxon>
    </lineage>
</organism>
<accession>A0AAW2Z175</accession>